<reference evidence="1 2" key="1">
    <citation type="submission" date="2019-02" db="EMBL/GenBank/DDBJ databases">
        <title>Deep-cultivation of Planctomycetes and their phenomic and genomic characterization uncovers novel biology.</title>
        <authorList>
            <person name="Wiegand S."/>
            <person name="Jogler M."/>
            <person name="Boedeker C."/>
            <person name="Pinto D."/>
            <person name="Vollmers J."/>
            <person name="Rivas-Marin E."/>
            <person name="Kohn T."/>
            <person name="Peeters S.H."/>
            <person name="Heuer A."/>
            <person name="Rast P."/>
            <person name="Oberbeckmann S."/>
            <person name="Bunk B."/>
            <person name="Jeske O."/>
            <person name="Meyerdierks A."/>
            <person name="Storesund J.E."/>
            <person name="Kallscheuer N."/>
            <person name="Luecker S."/>
            <person name="Lage O.M."/>
            <person name="Pohl T."/>
            <person name="Merkel B.J."/>
            <person name="Hornburger P."/>
            <person name="Mueller R.-W."/>
            <person name="Bruemmer F."/>
            <person name="Labrenz M."/>
            <person name="Spormann A.M."/>
            <person name="Op den Camp H."/>
            <person name="Overmann J."/>
            <person name="Amann R."/>
            <person name="Jetten M.S.M."/>
            <person name="Mascher T."/>
            <person name="Medema M.H."/>
            <person name="Devos D.P."/>
            <person name="Kaster A.-K."/>
            <person name="Ovreas L."/>
            <person name="Rohde M."/>
            <person name="Galperin M.Y."/>
            <person name="Jogler C."/>
        </authorList>
    </citation>
    <scope>NUCLEOTIDE SEQUENCE [LARGE SCALE GENOMIC DNA]</scope>
    <source>
        <strain evidence="1 2">Pan153</strain>
    </source>
</reference>
<dbReference type="EMBL" id="CP036317">
    <property type="protein sequence ID" value="QDV20659.1"/>
    <property type="molecule type" value="Genomic_DNA"/>
</dbReference>
<proteinExistence type="predicted"/>
<dbReference type="OrthoDB" id="9798761at2"/>
<evidence type="ECO:0000313" key="1">
    <source>
        <dbReference type="EMBL" id="QDV20659.1"/>
    </source>
</evidence>
<sequence length="315" mass="35923">MQLLSAWTWSEDFQLQSQFEELADDLEEFNYSSGMVDENLLLRCASAVLVGDPKPEAIVDISGEQIRDRFDEVVNGIRGALDFIRSNFNVQRIDNLPFQTILVPLAAFFAISGNQEVLVSEAQRKQMIRWFWRTCFTRRYSSGVLRYLKEDITGMLHLRGGQASNLGNFNASVTENFFLTNKFGIRNVNTKTFILLLGQQTPLSFISGNPVDLSAKLKEYNKTEFHHMMPKKYVETLGDTNHSVNVLANFCFVSRAENRNLGGDAPSIYKSQMASNTDLILEHAVCPNSLFDDDYDEFIIERARMLRDIAQQLIM</sequence>
<gene>
    <name evidence="1" type="ORF">Pan153_53350</name>
</gene>
<evidence type="ECO:0008006" key="3">
    <source>
        <dbReference type="Google" id="ProtNLM"/>
    </source>
</evidence>
<evidence type="ECO:0000313" key="2">
    <source>
        <dbReference type="Proteomes" id="UP000320839"/>
    </source>
</evidence>
<dbReference type="AlphaFoldDB" id="A0A518FWD0"/>
<dbReference type="PANTHER" id="PTHR37292">
    <property type="entry name" value="VNG6097C"/>
    <property type="match status" value="1"/>
</dbReference>
<accession>A0A518FWD0</accession>
<protein>
    <recommendedName>
        <fullName evidence="3">DUF1524 domain-containing protein</fullName>
    </recommendedName>
</protein>
<dbReference type="RefSeq" id="WP_145458978.1">
    <property type="nucleotide sequence ID" value="NZ_CP036317.1"/>
</dbReference>
<name>A0A518FWD0_9PLAN</name>
<dbReference type="PANTHER" id="PTHR37292:SF2">
    <property type="entry name" value="DUF262 DOMAIN-CONTAINING PROTEIN"/>
    <property type="match status" value="1"/>
</dbReference>
<organism evidence="1 2">
    <name type="scientific">Gimesia panareensis</name>
    <dbReference type="NCBI Taxonomy" id="2527978"/>
    <lineage>
        <taxon>Bacteria</taxon>
        <taxon>Pseudomonadati</taxon>
        <taxon>Planctomycetota</taxon>
        <taxon>Planctomycetia</taxon>
        <taxon>Planctomycetales</taxon>
        <taxon>Planctomycetaceae</taxon>
        <taxon>Gimesia</taxon>
    </lineage>
</organism>
<dbReference type="Proteomes" id="UP000320839">
    <property type="component" value="Chromosome"/>
</dbReference>